<dbReference type="PANTHER" id="PTHR46558">
    <property type="entry name" value="TRACRIPTIONAL REGULATORY PROTEIN-RELATED-RELATED"/>
    <property type="match status" value="1"/>
</dbReference>
<name>A0A502FVN2_9SPHN</name>
<dbReference type="EMBL" id="RCZC01000003">
    <property type="protein sequence ID" value="TPG53013.1"/>
    <property type="molecule type" value="Genomic_DNA"/>
</dbReference>
<dbReference type="InterPro" id="IPR010982">
    <property type="entry name" value="Lambda_DNA-bd_dom_sf"/>
</dbReference>
<organism evidence="3 4">
    <name type="scientific">Sphingomonas glacialis</name>
    <dbReference type="NCBI Taxonomy" id="658225"/>
    <lineage>
        <taxon>Bacteria</taxon>
        <taxon>Pseudomonadati</taxon>
        <taxon>Pseudomonadota</taxon>
        <taxon>Alphaproteobacteria</taxon>
        <taxon>Sphingomonadales</taxon>
        <taxon>Sphingomonadaceae</taxon>
        <taxon>Sphingomonas</taxon>
    </lineage>
</organism>
<dbReference type="RefSeq" id="WP_140850940.1">
    <property type="nucleotide sequence ID" value="NZ_RCZC01000003.1"/>
</dbReference>
<dbReference type="GO" id="GO:0003677">
    <property type="term" value="F:DNA binding"/>
    <property type="evidence" value="ECO:0007669"/>
    <property type="project" value="UniProtKB-KW"/>
</dbReference>
<proteinExistence type="predicted"/>
<accession>A0A502FVN2</accession>
<keyword evidence="4" id="KW-1185">Reference proteome</keyword>
<reference evidence="3 4" key="1">
    <citation type="journal article" date="2019" name="Environ. Microbiol.">
        <title>Species interactions and distinct microbial communities in high Arctic permafrost affected cryosols are associated with the CH4 and CO2 gas fluxes.</title>
        <authorList>
            <person name="Altshuler I."/>
            <person name="Hamel J."/>
            <person name="Turney S."/>
            <person name="Magnuson E."/>
            <person name="Levesque R."/>
            <person name="Greer C."/>
            <person name="Whyte L.G."/>
        </authorList>
    </citation>
    <scope>NUCLEOTIDE SEQUENCE [LARGE SCALE GENOMIC DNA]</scope>
    <source>
        <strain evidence="3 4">E6.1</strain>
    </source>
</reference>
<dbReference type="PANTHER" id="PTHR46558:SF11">
    <property type="entry name" value="HTH-TYPE TRANSCRIPTIONAL REGULATOR XRE"/>
    <property type="match status" value="1"/>
</dbReference>
<dbReference type="CDD" id="cd00093">
    <property type="entry name" value="HTH_XRE"/>
    <property type="match status" value="1"/>
</dbReference>
<dbReference type="AlphaFoldDB" id="A0A502FVN2"/>
<evidence type="ECO:0000259" key="2">
    <source>
        <dbReference type="PROSITE" id="PS50943"/>
    </source>
</evidence>
<dbReference type="OrthoDB" id="3034420at2"/>
<evidence type="ECO:0000256" key="1">
    <source>
        <dbReference type="ARBA" id="ARBA00023125"/>
    </source>
</evidence>
<feature type="domain" description="HTH cro/C1-type" evidence="2">
    <location>
        <begin position="9"/>
        <end position="63"/>
    </location>
</feature>
<dbReference type="Gene3D" id="1.10.260.40">
    <property type="entry name" value="lambda repressor-like DNA-binding domains"/>
    <property type="match status" value="1"/>
</dbReference>
<dbReference type="SMART" id="SM00530">
    <property type="entry name" value="HTH_XRE"/>
    <property type="match status" value="1"/>
</dbReference>
<dbReference type="SUPFAM" id="SSF47413">
    <property type="entry name" value="lambda repressor-like DNA-binding domains"/>
    <property type="match status" value="1"/>
</dbReference>
<protein>
    <submittedName>
        <fullName evidence="3">Transcriptional regulator</fullName>
    </submittedName>
</protein>
<keyword evidence="1" id="KW-0238">DNA-binding</keyword>
<dbReference type="PROSITE" id="PS50943">
    <property type="entry name" value="HTH_CROC1"/>
    <property type="match status" value="1"/>
</dbReference>
<gene>
    <name evidence="3" type="ORF">EAH76_14345</name>
</gene>
<sequence>MAETLRNTLKAERERLDLTQAALAERVGVSRKTINTVENGVFVPSTILALKLATALDRPVEALFQLDDSGVSPKQDT</sequence>
<dbReference type="InterPro" id="IPR001387">
    <property type="entry name" value="Cro/C1-type_HTH"/>
</dbReference>
<dbReference type="Proteomes" id="UP000319931">
    <property type="component" value="Unassembled WGS sequence"/>
</dbReference>
<evidence type="ECO:0000313" key="3">
    <source>
        <dbReference type="EMBL" id="TPG53013.1"/>
    </source>
</evidence>
<dbReference type="Pfam" id="PF01381">
    <property type="entry name" value="HTH_3"/>
    <property type="match status" value="1"/>
</dbReference>
<evidence type="ECO:0000313" key="4">
    <source>
        <dbReference type="Proteomes" id="UP000319931"/>
    </source>
</evidence>
<comment type="caution">
    <text evidence="3">The sequence shown here is derived from an EMBL/GenBank/DDBJ whole genome shotgun (WGS) entry which is preliminary data.</text>
</comment>